<dbReference type="InterPro" id="IPR025711">
    <property type="entry name" value="PepSY"/>
</dbReference>
<dbReference type="Proteomes" id="UP001519273">
    <property type="component" value="Unassembled WGS sequence"/>
</dbReference>
<dbReference type="EMBL" id="JAGGKP010000001">
    <property type="protein sequence ID" value="MBP1935737.1"/>
    <property type="molecule type" value="Genomic_DNA"/>
</dbReference>
<accession>A0ABS4H0D3</accession>
<sequence length="452" mass="51689">MYYRLSAVMFPIVTLLLIGALIWGYQENQQKNSILIKAENQYQRAFHDLSYHMDKLHNELGNTLAVNSTSQAMQRKGLLNVWRITSEAQSEINQLPLTLMPFNQAEDFLSRISKFSYQTAMRDMNKEPLSVKEVNNLKSLYKSSGEISNNLQKVQNKVINNNLRWMDVEAAIASEHKAQDNTIIDGFKTVDKQSGEYSDLDWGPTISNVYDRRAARKLDGIPMTAEQIKRKALKFANSSGRGTFTKVQVIENGKGTEWSSYTATAYANHKGEKISMDFTRRGGLLISYVDHRNVGPKAVSVSTARSKADTFLKQKGYPHMTAVAYDEYGNLGNFTYVRKQDDVLIYPEKITVRVALDNGDVVGFQASDFIYEHKDNRKIPKPKLTLEQARKVLNPEYKEEYHRLSLIKNEMSQEVLCYEFGGRINGSRYRIFVNSNTGNEEVVEEIKSHNRR</sequence>
<evidence type="ECO:0000313" key="5">
    <source>
        <dbReference type="EMBL" id="MBP1935737.1"/>
    </source>
</evidence>
<keyword evidence="1" id="KW-0472">Membrane</keyword>
<dbReference type="Pfam" id="PF03413">
    <property type="entry name" value="PepSY"/>
    <property type="match status" value="1"/>
</dbReference>
<evidence type="ECO:0000259" key="3">
    <source>
        <dbReference type="Pfam" id="PF14620"/>
    </source>
</evidence>
<evidence type="ECO:0000256" key="1">
    <source>
        <dbReference type="SAM" id="Phobius"/>
    </source>
</evidence>
<evidence type="ECO:0000313" key="6">
    <source>
        <dbReference type="Proteomes" id="UP001519273"/>
    </source>
</evidence>
<dbReference type="InterPro" id="IPR014239">
    <property type="entry name" value="YpeB_PepSY1-2"/>
</dbReference>
<feature type="transmembrane region" description="Helical" evidence="1">
    <location>
        <begin position="7"/>
        <end position="25"/>
    </location>
</feature>
<evidence type="ECO:0000259" key="2">
    <source>
        <dbReference type="Pfam" id="PF03413"/>
    </source>
</evidence>
<organism evidence="5 6">
    <name type="scientific">Paenibacillus sediminis</name>
    <dbReference type="NCBI Taxonomy" id="664909"/>
    <lineage>
        <taxon>Bacteria</taxon>
        <taxon>Bacillati</taxon>
        <taxon>Bacillota</taxon>
        <taxon>Bacilli</taxon>
        <taxon>Bacillales</taxon>
        <taxon>Paenibacillaceae</taxon>
        <taxon>Paenibacillus</taxon>
    </lineage>
</organism>
<protein>
    <submittedName>
        <fullName evidence="5">Spore germination protein</fullName>
    </submittedName>
</protein>
<feature type="domain" description="PepSY" evidence="2">
    <location>
        <begin position="383"/>
        <end position="439"/>
    </location>
</feature>
<dbReference type="Pfam" id="PF14620">
    <property type="entry name" value="YPEB_PepSY1-2"/>
    <property type="match status" value="1"/>
</dbReference>
<dbReference type="RefSeq" id="WP_209845243.1">
    <property type="nucleotide sequence ID" value="NZ_CBCRVE010000001.1"/>
</dbReference>
<comment type="caution">
    <text evidence="5">The sequence shown here is derived from an EMBL/GenBank/DDBJ whole genome shotgun (WGS) entry which is preliminary data.</text>
</comment>
<evidence type="ECO:0000259" key="4">
    <source>
        <dbReference type="Pfam" id="PF20769"/>
    </source>
</evidence>
<feature type="domain" description="Sporulation protein YpeB PepSY1 and PepSY2" evidence="3">
    <location>
        <begin position="185"/>
        <end position="380"/>
    </location>
</feature>
<name>A0ABS4H0D3_9BACL</name>
<reference evidence="5 6" key="1">
    <citation type="submission" date="2021-03" db="EMBL/GenBank/DDBJ databases">
        <title>Genomic Encyclopedia of Type Strains, Phase IV (KMG-IV): sequencing the most valuable type-strain genomes for metagenomic binning, comparative biology and taxonomic classification.</title>
        <authorList>
            <person name="Goeker M."/>
        </authorList>
    </citation>
    <scope>NUCLEOTIDE SEQUENCE [LARGE SCALE GENOMIC DNA]</scope>
    <source>
        <strain evidence="5 6">DSM 23491</strain>
    </source>
</reference>
<dbReference type="InterPro" id="IPR048402">
    <property type="entry name" value="YpeB_N"/>
</dbReference>
<gene>
    <name evidence="5" type="ORF">J2Z20_000598</name>
</gene>
<feature type="domain" description="Sporulation protein YpeB N-terminal" evidence="4">
    <location>
        <begin position="30"/>
        <end position="167"/>
    </location>
</feature>
<proteinExistence type="predicted"/>
<keyword evidence="6" id="KW-1185">Reference proteome</keyword>
<dbReference type="NCBIfam" id="TIGR02889">
    <property type="entry name" value="spore_YpeB"/>
    <property type="match status" value="1"/>
</dbReference>
<keyword evidence="1" id="KW-0812">Transmembrane</keyword>
<keyword evidence="1" id="KW-1133">Transmembrane helix</keyword>
<dbReference type="Pfam" id="PF20769">
    <property type="entry name" value="YPEB_N"/>
    <property type="match status" value="1"/>
</dbReference>